<dbReference type="InterPro" id="IPR002935">
    <property type="entry name" value="SAM_O-MeTrfase"/>
</dbReference>
<evidence type="ECO:0000256" key="1">
    <source>
        <dbReference type="ARBA" id="ARBA00022603"/>
    </source>
</evidence>
<name>A0A8J6ZKZ3_DESMC</name>
<dbReference type="PANTHER" id="PTHR10509:SF14">
    <property type="entry name" value="CAFFEOYL-COA O-METHYLTRANSFERASE 3-RELATED"/>
    <property type="match status" value="1"/>
</dbReference>
<dbReference type="Pfam" id="PF01596">
    <property type="entry name" value="Methyltransf_3"/>
    <property type="match status" value="1"/>
</dbReference>
<dbReference type="Gene3D" id="3.40.50.150">
    <property type="entry name" value="Vaccinia Virus protein VP39"/>
    <property type="match status" value="1"/>
</dbReference>
<comment type="caution">
    <text evidence="4">The sequence shown here is derived from an EMBL/GenBank/DDBJ whole genome shotgun (WGS) entry which is preliminary data.</text>
</comment>
<evidence type="ECO:0000313" key="5">
    <source>
        <dbReference type="Proteomes" id="UP000622533"/>
    </source>
</evidence>
<evidence type="ECO:0000256" key="3">
    <source>
        <dbReference type="ARBA" id="ARBA00022691"/>
    </source>
</evidence>
<dbReference type="Proteomes" id="UP000622533">
    <property type="component" value="Unassembled WGS sequence"/>
</dbReference>
<dbReference type="GO" id="GO:0008757">
    <property type="term" value="F:S-adenosylmethionine-dependent methyltransferase activity"/>
    <property type="evidence" value="ECO:0007669"/>
    <property type="project" value="TreeGrafter"/>
</dbReference>
<dbReference type="AlphaFoldDB" id="A0A8J6ZKZ3"/>
<keyword evidence="2" id="KW-0808">Transferase</keyword>
<evidence type="ECO:0000256" key="2">
    <source>
        <dbReference type="ARBA" id="ARBA00022679"/>
    </source>
</evidence>
<dbReference type="EMBL" id="JADEXS010000080">
    <property type="protein sequence ID" value="MBE9022437.1"/>
    <property type="molecule type" value="Genomic_DNA"/>
</dbReference>
<dbReference type="CDD" id="cd02440">
    <property type="entry name" value="AdoMet_MTases"/>
    <property type="match status" value="1"/>
</dbReference>
<organism evidence="4 5">
    <name type="scientific">Desmonostoc muscorum LEGE 12446</name>
    <dbReference type="NCBI Taxonomy" id="1828758"/>
    <lineage>
        <taxon>Bacteria</taxon>
        <taxon>Bacillati</taxon>
        <taxon>Cyanobacteriota</taxon>
        <taxon>Cyanophyceae</taxon>
        <taxon>Nostocales</taxon>
        <taxon>Nostocaceae</taxon>
        <taxon>Desmonostoc</taxon>
    </lineage>
</organism>
<keyword evidence="1" id="KW-0489">Methyltransferase</keyword>
<dbReference type="PANTHER" id="PTHR10509">
    <property type="entry name" value="O-METHYLTRANSFERASE-RELATED"/>
    <property type="match status" value="1"/>
</dbReference>
<keyword evidence="3" id="KW-0949">S-adenosyl-L-methionine</keyword>
<reference evidence="4" key="1">
    <citation type="submission" date="2020-10" db="EMBL/GenBank/DDBJ databases">
        <authorList>
            <person name="Castelo-Branco R."/>
            <person name="Eusebio N."/>
            <person name="Adriana R."/>
            <person name="Vieira A."/>
            <person name="Brugerolle De Fraissinette N."/>
            <person name="Rezende De Castro R."/>
            <person name="Schneider M.P."/>
            <person name="Vasconcelos V."/>
            <person name="Leao P.N."/>
        </authorList>
    </citation>
    <scope>NUCLEOTIDE SEQUENCE</scope>
    <source>
        <strain evidence="4">LEGE 12446</strain>
    </source>
</reference>
<dbReference type="RefSeq" id="WP_193915124.1">
    <property type="nucleotide sequence ID" value="NZ_JADEXS020000001.1"/>
</dbReference>
<accession>A0A8J6ZKZ3</accession>
<dbReference type="SUPFAM" id="SSF53335">
    <property type="entry name" value="S-adenosyl-L-methionine-dependent methyltransferases"/>
    <property type="match status" value="1"/>
</dbReference>
<dbReference type="InterPro" id="IPR050362">
    <property type="entry name" value="Cation-dep_OMT"/>
</dbReference>
<dbReference type="PROSITE" id="PS51682">
    <property type="entry name" value="SAM_OMT_I"/>
    <property type="match status" value="1"/>
</dbReference>
<protein>
    <submittedName>
        <fullName evidence="4">O-methyltransferase</fullName>
    </submittedName>
</protein>
<gene>
    <name evidence="4" type="ORF">IQ276_08350</name>
</gene>
<evidence type="ECO:0000313" key="4">
    <source>
        <dbReference type="EMBL" id="MBE9022437.1"/>
    </source>
</evidence>
<proteinExistence type="predicted"/>
<dbReference type="GO" id="GO:0008171">
    <property type="term" value="F:O-methyltransferase activity"/>
    <property type="evidence" value="ECO:0007669"/>
    <property type="project" value="InterPro"/>
</dbReference>
<keyword evidence="5" id="KW-1185">Reference proteome</keyword>
<dbReference type="InterPro" id="IPR029063">
    <property type="entry name" value="SAM-dependent_MTases_sf"/>
</dbReference>
<dbReference type="GO" id="GO:0032259">
    <property type="term" value="P:methylation"/>
    <property type="evidence" value="ECO:0007669"/>
    <property type="project" value="UniProtKB-KW"/>
</dbReference>
<sequence length="223" mass="23593">MNQAQWTAVDSYLTDLFVPPDPVLDAALEASAAAGLPPHNVSPNQGKLLLLLAQLQGARTILEIGTLGGYSTIWLARALPSDGYLITLEADPKHARVAQNNIARAGLNDLVELRLGQALSTLPQLAAEGRSPFDLIFIDADKPNNPDYLAWALKLSRRGSLIVADNVVRNGAVIDTASGDASVQGVRRFNELLASEPRVSATALQTVGSKGYDGFAIALVTAD</sequence>